<dbReference type="Proteomes" id="UP001501508">
    <property type="component" value="Unassembled WGS sequence"/>
</dbReference>
<dbReference type="RefSeq" id="WP_345032721.1">
    <property type="nucleotide sequence ID" value="NZ_BAABEY010000036.1"/>
</dbReference>
<sequence length="98" mass="11427">MEPFLSVDPDRPHVAEYTYFSNLKKAVDTIRLVLEANGWPVTVSYSSVYRQIPEKGFFSTVFTVENVRYFRLTISRRMINPVLTGLGIEEMPRRRRGI</sequence>
<protein>
    <submittedName>
        <fullName evidence="1">Uncharacterized protein</fullName>
    </submittedName>
</protein>
<name>A0ABP8M9M4_9BACT</name>
<comment type="caution">
    <text evidence="1">The sequence shown here is derived from an EMBL/GenBank/DDBJ whole genome shotgun (WGS) entry which is preliminary data.</text>
</comment>
<accession>A0ABP8M9M4</accession>
<gene>
    <name evidence="1" type="ORF">GCM10023091_41110</name>
</gene>
<proteinExistence type="predicted"/>
<keyword evidence="2" id="KW-1185">Reference proteome</keyword>
<evidence type="ECO:0000313" key="2">
    <source>
        <dbReference type="Proteomes" id="UP001501508"/>
    </source>
</evidence>
<organism evidence="1 2">
    <name type="scientific">Ravibacter arvi</name>
    <dbReference type="NCBI Taxonomy" id="2051041"/>
    <lineage>
        <taxon>Bacteria</taxon>
        <taxon>Pseudomonadati</taxon>
        <taxon>Bacteroidota</taxon>
        <taxon>Cytophagia</taxon>
        <taxon>Cytophagales</taxon>
        <taxon>Spirosomataceae</taxon>
        <taxon>Ravibacter</taxon>
    </lineage>
</organism>
<reference evidence="2" key="1">
    <citation type="journal article" date="2019" name="Int. J. Syst. Evol. Microbiol.">
        <title>The Global Catalogue of Microorganisms (GCM) 10K type strain sequencing project: providing services to taxonomists for standard genome sequencing and annotation.</title>
        <authorList>
            <consortium name="The Broad Institute Genomics Platform"/>
            <consortium name="The Broad Institute Genome Sequencing Center for Infectious Disease"/>
            <person name="Wu L."/>
            <person name="Ma J."/>
        </authorList>
    </citation>
    <scope>NUCLEOTIDE SEQUENCE [LARGE SCALE GENOMIC DNA]</scope>
    <source>
        <strain evidence="2">JCM 31920</strain>
    </source>
</reference>
<evidence type="ECO:0000313" key="1">
    <source>
        <dbReference type="EMBL" id="GAA4446982.1"/>
    </source>
</evidence>
<dbReference type="EMBL" id="BAABEY010000036">
    <property type="protein sequence ID" value="GAA4446982.1"/>
    <property type="molecule type" value="Genomic_DNA"/>
</dbReference>